<keyword evidence="3" id="KW-0732">Signal</keyword>
<evidence type="ECO:0000256" key="3">
    <source>
        <dbReference type="SAM" id="SignalP"/>
    </source>
</evidence>
<dbReference type="Gene3D" id="3.40.50.2300">
    <property type="match status" value="2"/>
</dbReference>
<comment type="similarity">
    <text evidence="2">Belongs to the bacterial solute-binding protein 2 family.</text>
</comment>
<comment type="caution">
    <text evidence="5">The sequence shown here is derived from an EMBL/GenBank/DDBJ whole genome shotgun (WGS) entry which is preliminary data.</text>
</comment>
<organism evidence="5 6">
    <name type="scientific">Paramesorhizobium deserti</name>
    <dbReference type="NCBI Taxonomy" id="1494590"/>
    <lineage>
        <taxon>Bacteria</taxon>
        <taxon>Pseudomonadati</taxon>
        <taxon>Pseudomonadota</taxon>
        <taxon>Alphaproteobacteria</taxon>
        <taxon>Hyphomicrobiales</taxon>
        <taxon>Phyllobacteriaceae</taxon>
        <taxon>Paramesorhizobium</taxon>
    </lineage>
</organism>
<dbReference type="Pfam" id="PF13407">
    <property type="entry name" value="Peripla_BP_4"/>
    <property type="match status" value="1"/>
</dbReference>
<feature type="chain" id="PRO_5007465452" evidence="3">
    <location>
        <begin position="22"/>
        <end position="323"/>
    </location>
</feature>
<dbReference type="STRING" id="1494590.ATN84_23580"/>
<evidence type="ECO:0000256" key="2">
    <source>
        <dbReference type="ARBA" id="ARBA00007639"/>
    </source>
</evidence>
<dbReference type="GO" id="GO:0030246">
    <property type="term" value="F:carbohydrate binding"/>
    <property type="evidence" value="ECO:0007669"/>
    <property type="project" value="TreeGrafter"/>
</dbReference>
<feature type="signal peptide" evidence="3">
    <location>
        <begin position="1"/>
        <end position="21"/>
    </location>
</feature>
<feature type="domain" description="Periplasmic binding protein" evidence="4">
    <location>
        <begin position="37"/>
        <end position="291"/>
    </location>
</feature>
<name>A0A135HYC1_9HYPH</name>
<dbReference type="SUPFAM" id="SSF53822">
    <property type="entry name" value="Periplasmic binding protein-like I"/>
    <property type="match status" value="1"/>
</dbReference>
<protein>
    <submittedName>
        <fullName evidence="5">Sugar ABC transporter substrate-binding protein</fullName>
    </submittedName>
</protein>
<dbReference type="RefSeq" id="WP_068880987.1">
    <property type="nucleotide sequence ID" value="NZ_LNTU01000002.1"/>
</dbReference>
<dbReference type="GO" id="GO:0030288">
    <property type="term" value="C:outer membrane-bounded periplasmic space"/>
    <property type="evidence" value="ECO:0007669"/>
    <property type="project" value="TreeGrafter"/>
</dbReference>
<proteinExistence type="inferred from homology"/>
<accession>A0A135HYC1</accession>
<dbReference type="PANTHER" id="PTHR30036">
    <property type="entry name" value="D-XYLOSE-BINDING PERIPLASMIC PROTEIN"/>
    <property type="match status" value="1"/>
</dbReference>
<evidence type="ECO:0000313" key="5">
    <source>
        <dbReference type="EMBL" id="KXF78148.1"/>
    </source>
</evidence>
<sequence>MKLVRQAALLAAIALACPAAAAAQEDLKIGAIYMDAQGFYAGVRKGIQTGATEAGRKLDIIETNAQGDVSKESSFIDSLISAGVQAIIVSPVSADGSYRAIRRAHEAGIPVICYNTCLNEEDMKEYISAYAVGDPFEFGHKLGDAAADYFIAEKNEAPKIAVLNCEFVEVCVTRRKGFEEALKAKVPGAQIVANQEGAILDKAVSVASTMLSSNPDIDAFFGEAGGATLGAARAVKSQGKTGEVVVFGGDMTTEIAQELADFSIIKAVVDISGQGLGKLALAQAIKSIDGQPPEGIKVAYDIDLYKSADDGKAWLEAHADGIP</sequence>
<evidence type="ECO:0000259" key="4">
    <source>
        <dbReference type="Pfam" id="PF13407"/>
    </source>
</evidence>
<dbReference type="Proteomes" id="UP000070107">
    <property type="component" value="Unassembled WGS sequence"/>
</dbReference>
<dbReference type="InterPro" id="IPR025997">
    <property type="entry name" value="SBP_2_dom"/>
</dbReference>
<dbReference type="OrthoDB" id="3837830at2"/>
<keyword evidence="6" id="KW-1185">Reference proteome</keyword>
<dbReference type="InterPro" id="IPR028082">
    <property type="entry name" value="Peripla_BP_I"/>
</dbReference>
<dbReference type="PROSITE" id="PS51257">
    <property type="entry name" value="PROKAR_LIPOPROTEIN"/>
    <property type="match status" value="1"/>
</dbReference>
<evidence type="ECO:0000256" key="1">
    <source>
        <dbReference type="ARBA" id="ARBA00004418"/>
    </source>
</evidence>
<dbReference type="InterPro" id="IPR050555">
    <property type="entry name" value="Bact_Solute-Bind_Prot2"/>
</dbReference>
<gene>
    <name evidence="5" type="ORF">ATN84_23580</name>
</gene>
<dbReference type="PANTHER" id="PTHR30036:SF7">
    <property type="entry name" value="ABC TRANSPORTER PERIPLASMIC-BINDING PROTEIN YPHF"/>
    <property type="match status" value="1"/>
</dbReference>
<dbReference type="EMBL" id="LNTU01000002">
    <property type="protein sequence ID" value="KXF78148.1"/>
    <property type="molecule type" value="Genomic_DNA"/>
</dbReference>
<evidence type="ECO:0000313" key="6">
    <source>
        <dbReference type="Proteomes" id="UP000070107"/>
    </source>
</evidence>
<reference evidence="5 6" key="1">
    <citation type="submission" date="2015-11" db="EMBL/GenBank/DDBJ databases">
        <title>Draft genome sequence of Paramesorhizobium deserti A-3-E, a strain highly resistant to diverse beta-lactam antibiotics.</title>
        <authorList>
            <person name="Lv R."/>
            <person name="Yang X."/>
            <person name="Fang N."/>
            <person name="Guo J."/>
            <person name="Luo X."/>
            <person name="Peng F."/>
            <person name="Yang R."/>
            <person name="Cui Y."/>
            <person name="Fang C."/>
            <person name="Song Y."/>
        </authorList>
    </citation>
    <scope>NUCLEOTIDE SEQUENCE [LARGE SCALE GENOMIC DNA]</scope>
    <source>
        <strain evidence="5 6">A-3-E</strain>
    </source>
</reference>
<comment type="subcellular location">
    <subcellularLocation>
        <location evidence="1">Periplasm</location>
    </subcellularLocation>
</comment>
<dbReference type="AlphaFoldDB" id="A0A135HYC1"/>